<feature type="region of interest" description="Disordered" evidence="1">
    <location>
        <begin position="72"/>
        <end position="91"/>
    </location>
</feature>
<geneLocation type="plasmid" evidence="3 4">
    <name>2</name>
</geneLocation>
<evidence type="ECO:0000259" key="2">
    <source>
        <dbReference type="Pfam" id="PF03413"/>
    </source>
</evidence>
<sequence length="91" mass="10233">MAVHDQDRALSALEARQILPLSEIIARAQIGDHQLLRADLEREDGRYVYELRVIARDGAIRLMRLNARTGEMLPDGKLSDAPAEPKPDEDD</sequence>
<evidence type="ECO:0000313" key="3">
    <source>
        <dbReference type="EMBL" id="VFU16310.1"/>
    </source>
</evidence>
<dbReference type="KEGG" id="mtun:MTUNDRAET4_0042.1"/>
<dbReference type="Pfam" id="PF03413">
    <property type="entry name" value="PepSY"/>
    <property type="match status" value="1"/>
</dbReference>
<name>A0A4U8Z6K7_METTU</name>
<dbReference type="Gene3D" id="3.10.450.40">
    <property type="match status" value="1"/>
</dbReference>
<organism evidence="3 4">
    <name type="scientific">Methylocella tundrae</name>
    <dbReference type="NCBI Taxonomy" id="227605"/>
    <lineage>
        <taxon>Bacteria</taxon>
        <taxon>Pseudomonadati</taxon>
        <taxon>Pseudomonadota</taxon>
        <taxon>Alphaproteobacteria</taxon>
        <taxon>Hyphomicrobiales</taxon>
        <taxon>Beijerinckiaceae</taxon>
        <taxon>Methylocella</taxon>
    </lineage>
</organism>
<dbReference type="AlphaFoldDB" id="A0A4U8Z6K7"/>
<evidence type="ECO:0000313" key="4">
    <source>
        <dbReference type="Proteomes" id="UP000294360"/>
    </source>
</evidence>
<dbReference type="InterPro" id="IPR025711">
    <property type="entry name" value="PepSY"/>
</dbReference>
<dbReference type="Proteomes" id="UP000294360">
    <property type="component" value="Plasmid 2"/>
</dbReference>
<dbReference type="EMBL" id="LR536451">
    <property type="protein sequence ID" value="VFU16310.1"/>
    <property type="molecule type" value="Genomic_DNA"/>
</dbReference>
<feature type="domain" description="PepSY" evidence="2">
    <location>
        <begin position="25"/>
        <end position="71"/>
    </location>
</feature>
<proteinExistence type="predicted"/>
<protein>
    <recommendedName>
        <fullName evidence="2">PepSY domain-containing protein</fullName>
    </recommendedName>
</protein>
<gene>
    <name evidence="3" type="ORF">MTUNDRAET4_0042</name>
</gene>
<keyword evidence="3" id="KW-0614">Plasmid</keyword>
<accession>A0A4U8Z6K7</accession>
<evidence type="ECO:0000256" key="1">
    <source>
        <dbReference type="SAM" id="MobiDB-lite"/>
    </source>
</evidence>
<reference evidence="3 4" key="1">
    <citation type="submission" date="2019-03" db="EMBL/GenBank/DDBJ databases">
        <authorList>
            <person name="Kox A.R. M."/>
        </authorList>
    </citation>
    <scope>NUCLEOTIDE SEQUENCE [LARGE SCALE GENOMIC DNA]</scope>
    <source>
        <strain evidence="3">MTUNDRAET4 annotated genome</strain>
        <plasmid evidence="4">2</plasmid>
    </source>
</reference>